<evidence type="ECO:0000313" key="3">
    <source>
        <dbReference type="Proteomes" id="UP000694501"/>
    </source>
</evidence>
<sequence length="394" mass="44247">MSSADAHLHRAASEVPYFSADGETYLARTRLRDLHKTRPLRVFSPEQYAFWQTYGYVVVPEAVSPDHARELLDFAWDFQGLDPARPETWYEERTFRSDLDRELHIYGFVEAYHHQLLWDSRQSRRVYDAFVDVWDCEELWVTLDRLNLNPPNIRNRDRALIEHRERGFDINLHWDVDTTLGIPPQRVQGIIALNDTTPEHGGFQCCPELFRTFDRWAALQPEDRDPIRPAVDHGEMPVVRPELKAGDLLIFNGHLAHGVAPNTAGRGARAVQYLAMMPALEGHAELRRSRVDSWHDNTTPTWNATLLGDADRPEAERYGPAELTELGEKLLGLRPWHPAPATGPETAHTGSGAAVEPDAARADSGVVPVESGVVPAESGVVPVESEGGPCVASR</sequence>
<dbReference type="SUPFAM" id="SSF51197">
    <property type="entry name" value="Clavaminate synthase-like"/>
    <property type="match status" value="1"/>
</dbReference>
<keyword evidence="2" id="KW-0223">Dioxygenase</keyword>
<proteinExistence type="predicted"/>
<dbReference type="EMBL" id="JAELVF020000001">
    <property type="protein sequence ID" value="MBU7596268.1"/>
    <property type="molecule type" value="Genomic_DNA"/>
</dbReference>
<gene>
    <name evidence="2" type="ORF">JGS22_001100</name>
</gene>
<accession>A0A949N6R9</accession>
<dbReference type="PANTHER" id="PTHR31630:SF6">
    <property type="entry name" value="PHYTANOYL-COA DIOXYGENASE-RELATED"/>
    <property type="match status" value="1"/>
</dbReference>
<dbReference type="Gene3D" id="2.60.120.620">
    <property type="entry name" value="q2cbj1_9rhob like domain"/>
    <property type="match status" value="1"/>
</dbReference>
<dbReference type="Pfam" id="PF05721">
    <property type="entry name" value="PhyH"/>
    <property type="match status" value="1"/>
</dbReference>
<keyword evidence="3" id="KW-1185">Reference proteome</keyword>
<name>A0A949N6R9_9ACTN</name>
<dbReference type="PANTHER" id="PTHR31630">
    <property type="entry name" value="PHYTANOYL-COA DIOXYGENASE-RELATED-RELATED"/>
    <property type="match status" value="1"/>
</dbReference>
<reference evidence="2" key="1">
    <citation type="submission" date="2021-06" db="EMBL/GenBank/DDBJ databases">
        <title>Sequencing of actinobacteria type strains.</title>
        <authorList>
            <person name="Nguyen G.-S."/>
            <person name="Wentzel A."/>
        </authorList>
    </citation>
    <scope>NUCLEOTIDE SEQUENCE</scope>
    <source>
        <strain evidence="2">P38-E01</strain>
    </source>
</reference>
<feature type="compositionally biased region" description="Low complexity" evidence="1">
    <location>
        <begin position="364"/>
        <end position="377"/>
    </location>
</feature>
<dbReference type="GO" id="GO:0016706">
    <property type="term" value="F:2-oxoglutarate-dependent dioxygenase activity"/>
    <property type="evidence" value="ECO:0007669"/>
    <property type="project" value="UniProtKB-ARBA"/>
</dbReference>
<feature type="region of interest" description="Disordered" evidence="1">
    <location>
        <begin position="334"/>
        <end position="394"/>
    </location>
</feature>
<comment type="caution">
    <text evidence="2">The sequence shown here is derived from an EMBL/GenBank/DDBJ whole genome shotgun (WGS) entry which is preliminary data.</text>
</comment>
<organism evidence="2 3">
    <name type="scientific">Streptomyces tardus</name>
    <dbReference type="NCBI Taxonomy" id="2780544"/>
    <lineage>
        <taxon>Bacteria</taxon>
        <taxon>Bacillati</taxon>
        <taxon>Actinomycetota</taxon>
        <taxon>Actinomycetes</taxon>
        <taxon>Kitasatosporales</taxon>
        <taxon>Streptomycetaceae</taxon>
        <taxon>Streptomyces</taxon>
    </lineage>
</organism>
<dbReference type="Proteomes" id="UP000694501">
    <property type="component" value="Unassembled WGS sequence"/>
</dbReference>
<dbReference type="AlphaFoldDB" id="A0A949N6R9"/>
<dbReference type="RefSeq" id="WP_211042805.1">
    <property type="nucleotide sequence ID" value="NZ_JAELVF020000001.1"/>
</dbReference>
<protein>
    <submittedName>
        <fullName evidence="2">Phytanoyl-CoA dioxygenase family protein</fullName>
    </submittedName>
</protein>
<evidence type="ECO:0000256" key="1">
    <source>
        <dbReference type="SAM" id="MobiDB-lite"/>
    </source>
</evidence>
<evidence type="ECO:0000313" key="2">
    <source>
        <dbReference type="EMBL" id="MBU7596268.1"/>
    </source>
</evidence>
<dbReference type="InterPro" id="IPR008775">
    <property type="entry name" value="Phytyl_CoA_dOase-like"/>
</dbReference>
<keyword evidence="2" id="KW-0560">Oxidoreductase</keyword>